<evidence type="ECO:0000313" key="3">
    <source>
        <dbReference type="Proteomes" id="UP000474758"/>
    </source>
</evidence>
<sequence>MTAITVRAPDSHKAMEELRRRLGPDALILSTRHSGGMVEVTALPPDADPRASAAPAAAPQDPFDDGIDADPEPEAEPEPEDPHASMASFAEALRAEAARAAARRAAGAAAAPGPFRAKPPLRTPDPLEDLSRRLFLPESLAEDWPTRILIAGPPGAGKSMLAARLAARLMLAEAGIRPQIIAPVPAALLVEDRLRGWCRLMGLMPDRPTLAAAMHLPEPRPDAPQIVDLSDIPDAAPDLAARLIETDGAELILCLPAGLHPARIARLCHDWQAFSPTVTLTGLDQWWPEQAELSAIAQAGLRLTRIAAGTGLINSLSRPGAEDLRNWANGWSPACREAAE</sequence>
<dbReference type="CDD" id="cd01983">
    <property type="entry name" value="SIMIBI"/>
    <property type="match status" value="1"/>
</dbReference>
<organism evidence="2 3">
    <name type="scientific">Paragemmobacter kunshanensis</name>
    <dbReference type="NCBI Taxonomy" id="2583234"/>
    <lineage>
        <taxon>Bacteria</taxon>
        <taxon>Pseudomonadati</taxon>
        <taxon>Pseudomonadota</taxon>
        <taxon>Alphaproteobacteria</taxon>
        <taxon>Rhodobacterales</taxon>
        <taxon>Paracoccaceae</taxon>
        <taxon>Paragemmobacter</taxon>
    </lineage>
</organism>
<feature type="compositionally biased region" description="Low complexity" evidence="1">
    <location>
        <begin position="42"/>
        <end position="61"/>
    </location>
</feature>
<evidence type="ECO:0000313" key="2">
    <source>
        <dbReference type="EMBL" id="NGQ90081.1"/>
    </source>
</evidence>
<evidence type="ECO:0008006" key="4">
    <source>
        <dbReference type="Google" id="ProtNLM"/>
    </source>
</evidence>
<feature type="compositionally biased region" description="Low complexity" evidence="1">
    <location>
        <begin position="104"/>
        <end position="116"/>
    </location>
</feature>
<protein>
    <recommendedName>
        <fullName evidence="4">Flagellar biosynthesis protein FlhF</fullName>
    </recommendedName>
</protein>
<feature type="region of interest" description="Disordered" evidence="1">
    <location>
        <begin position="39"/>
        <end position="84"/>
    </location>
</feature>
<keyword evidence="3" id="KW-1185">Reference proteome</keyword>
<accession>A0A6M1U7Y3</accession>
<dbReference type="SUPFAM" id="SSF52540">
    <property type="entry name" value="P-loop containing nucleoside triphosphate hydrolases"/>
    <property type="match status" value="2"/>
</dbReference>
<dbReference type="AlphaFoldDB" id="A0A6M1U7Y3"/>
<reference evidence="2 3" key="1">
    <citation type="submission" date="2020-02" db="EMBL/GenBank/DDBJ databases">
        <title>Rhodobacter translucens sp. nov., a novel bacterium isolated from activated sludge.</title>
        <authorList>
            <person name="Liu J."/>
        </authorList>
    </citation>
    <scope>NUCLEOTIDE SEQUENCE [LARGE SCALE GENOMIC DNA]</scope>
    <source>
        <strain evidence="2 3">HX-7-19</strain>
    </source>
</reference>
<feature type="compositionally biased region" description="Acidic residues" evidence="1">
    <location>
        <begin position="62"/>
        <end position="79"/>
    </location>
</feature>
<dbReference type="RefSeq" id="WP_165047319.1">
    <property type="nucleotide sequence ID" value="NZ_JAALFE010000003.1"/>
</dbReference>
<evidence type="ECO:0000256" key="1">
    <source>
        <dbReference type="SAM" id="MobiDB-lite"/>
    </source>
</evidence>
<name>A0A6M1U7Y3_9RHOB</name>
<gene>
    <name evidence="2" type="ORF">G5V65_04175</name>
</gene>
<proteinExistence type="predicted"/>
<dbReference type="Gene3D" id="3.40.50.300">
    <property type="entry name" value="P-loop containing nucleotide triphosphate hydrolases"/>
    <property type="match status" value="1"/>
</dbReference>
<dbReference type="InterPro" id="IPR027417">
    <property type="entry name" value="P-loop_NTPase"/>
</dbReference>
<feature type="region of interest" description="Disordered" evidence="1">
    <location>
        <begin position="104"/>
        <end position="126"/>
    </location>
</feature>
<dbReference type="Proteomes" id="UP000474758">
    <property type="component" value="Unassembled WGS sequence"/>
</dbReference>
<comment type="caution">
    <text evidence="2">The sequence shown here is derived from an EMBL/GenBank/DDBJ whole genome shotgun (WGS) entry which is preliminary data.</text>
</comment>
<dbReference type="EMBL" id="JAALFE010000003">
    <property type="protein sequence ID" value="NGQ90081.1"/>
    <property type="molecule type" value="Genomic_DNA"/>
</dbReference>